<dbReference type="Pfam" id="PF09967">
    <property type="entry name" value="DUF2201"/>
    <property type="match status" value="1"/>
</dbReference>
<feature type="domain" description="VWA-like" evidence="2">
    <location>
        <begin position="362"/>
        <end position="503"/>
    </location>
</feature>
<dbReference type="AlphaFoldDB" id="R9KTV7"/>
<comment type="caution">
    <text evidence="4">The sequence shown here is derived from an EMBL/GenBank/DDBJ whole genome shotgun (WGS) entry which is preliminary data.</text>
</comment>
<dbReference type="Pfam" id="PF13203">
    <property type="entry name" value="DUF2201_N"/>
    <property type="match status" value="1"/>
</dbReference>
<dbReference type="PATRIC" id="fig|1235794.3.peg.2099"/>
<feature type="region of interest" description="Disordered" evidence="1">
    <location>
        <begin position="180"/>
        <end position="221"/>
    </location>
</feature>
<dbReference type="RefSeq" id="WP_016310310.1">
    <property type="nucleotide sequence ID" value="NZ_KE159646.1"/>
</dbReference>
<evidence type="ECO:0008006" key="6">
    <source>
        <dbReference type="Google" id="ProtNLM"/>
    </source>
</evidence>
<dbReference type="GeneID" id="82191507"/>
<dbReference type="InterPro" id="IPR018698">
    <property type="entry name" value="VWA-like_dom"/>
</dbReference>
<reference evidence="4 5" key="1">
    <citation type="submission" date="2013-04" db="EMBL/GenBank/DDBJ databases">
        <title>The Genome Sequence of Enterorhabdus caecimuris B7.</title>
        <authorList>
            <consortium name="The Broad Institute Genomics Platform"/>
            <consortium name="The Broad Institute Genome Sequencing Center for Infectious Disease"/>
            <person name="Earl A."/>
            <person name="Xavier R."/>
            <person name="Elson C."/>
            <person name="Duck W."/>
            <person name="Walker B."/>
            <person name="Young S."/>
            <person name="Zeng Q."/>
            <person name="Gargeya S."/>
            <person name="Fitzgerald M."/>
            <person name="Haas B."/>
            <person name="Abouelleil A."/>
            <person name="Allen A.W."/>
            <person name="Alvarado L."/>
            <person name="Arachchi H.M."/>
            <person name="Berlin A.M."/>
            <person name="Chapman S.B."/>
            <person name="Gainer-Dewar J."/>
            <person name="Goldberg J."/>
            <person name="Griggs A."/>
            <person name="Gujja S."/>
            <person name="Hansen M."/>
            <person name="Howarth C."/>
            <person name="Imamovic A."/>
            <person name="Ireland A."/>
            <person name="Larimer J."/>
            <person name="McCowan C."/>
            <person name="Murphy C."/>
            <person name="Pearson M."/>
            <person name="Poon T.W."/>
            <person name="Priest M."/>
            <person name="Roberts A."/>
            <person name="Saif S."/>
            <person name="Shea T."/>
            <person name="Sisk P."/>
            <person name="Sykes S."/>
            <person name="Wortman J."/>
            <person name="Nusbaum C."/>
            <person name="Birren B."/>
        </authorList>
    </citation>
    <scope>NUCLEOTIDE SEQUENCE [LARGE SCALE GENOMIC DNA]</scope>
    <source>
        <strain evidence="4 5">B7</strain>
    </source>
</reference>
<dbReference type="PANTHER" id="PTHR38730">
    <property type="entry name" value="SLL7028 PROTEIN"/>
    <property type="match status" value="1"/>
</dbReference>
<organism evidence="4 5">
    <name type="scientific">Adlercreutzia caecimuris B7</name>
    <dbReference type="NCBI Taxonomy" id="1235794"/>
    <lineage>
        <taxon>Bacteria</taxon>
        <taxon>Bacillati</taxon>
        <taxon>Actinomycetota</taxon>
        <taxon>Coriobacteriia</taxon>
        <taxon>Eggerthellales</taxon>
        <taxon>Eggerthellaceae</taxon>
        <taxon>Adlercreutzia</taxon>
    </lineage>
</organism>
<gene>
    <name evidence="4" type="ORF">C811_02131</name>
</gene>
<protein>
    <recommendedName>
        <fullName evidence="6">VWA-like domain-containing protein</fullName>
    </recommendedName>
</protein>
<dbReference type="PANTHER" id="PTHR38730:SF1">
    <property type="entry name" value="SLL7028 PROTEIN"/>
    <property type="match status" value="1"/>
</dbReference>
<dbReference type="HOGENOM" id="CLU_040527_1_0_11"/>
<accession>R9KTV7</accession>
<name>R9KTV7_9ACTN</name>
<dbReference type="STRING" id="1235794.C811_02131"/>
<dbReference type="InterPro" id="IPR025154">
    <property type="entry name" value="Put_metallopeptidase_dom"/>
</dbReference>
<evidence type="ECO:0000313" key="4">
    <source>
        <dbReference type="EMBL" id="EOS49671.1"/>
    </source>
</evidence>
<dbReference type="Proteomes" id="UP000014204">
    <property type="component" value="Unassembled WGS sequence"/>
</dbReference>
<evidence type="ECO:0000256" key="1">
    <source>
        <dbReference type="SAM" id="MobiDB-lite"/>
    </source>
</evidence>
<evidence type="ECO:0000259" key="3">
    <source>
        <dbReference type="Pfam" id="PF13203"/>
    </source>
</evidence>
<keyword evidence="5" id="KW-1185">Reference proteome</keyword>
<proteinExistence type="predicted"/>
<dbReference type="EMBL" id="ASSY01000010">
    <property type="protein sequence ID" value="EOS49671.1"/>
    <property type="molecule type" value="Genomic_DNA"/>
</dbReference>
<dbReference type="eggNOG" id="COG3864">
    <property type="taxonomic scope" value="Bacteria"/>
</dbReference>
<feature type="compositionally biased region" description="Acidic residues" evidence="1">
    <location>
        <begin position="183"/>
        <end position="196"/>
    </location>
</feature>
<feature type="domain" description="Putative metallopeptidase" evidence="3">
    <location>
        <begin position="37"/>
        <end position="219"/>
    </location>
</feature>
<evidence type="ECO:0000313" key="5">
    <source>
        <dbReference type="Proteomes" id="UP000014204"/>
    </source>
</evidence>
<sequence length="514" mass="56757">MRSNDMEALALDALDLVRNGLLVNLRFMSAAFARLAPLPTPGATFATDGAHLRFDPATWARTYARDSAEATRSYLHVVLHNVFLHLYPGANVEPDLWDIACDMVVESVIDQLDLPATRTATAAASRPELERMAEEAGLMTAERVYAALRERRAAGASAEELARLAARFSVDDHRPWHAATVAEGDDGNLAEGEAAEGEGQRGAAAGAADTPGTDMDIPDEAADVPYSHKAHRAMDAADITQKEAPEHAARAIGERFADTVQLDRSREQWENAALEMGIQLDAYAKLWGIEGSNLAMNLRKVTREKHDYRAFLRKFSRMGEQIRVNDDEFDYVFYTYGLQLYGNLPLVEPVEFAEEKRIRDFVIAIDTSASTKDGLVRRFIERTYSILADETSFFSKMNVLIIQCDAAVTDVARITCLRDLEDYLENPVIKGLGGTDFRPVFAYVDEALAAGELNDLGGLIYFTDGQGTYPTRRPAFETAFVFLDSDDAAASAPVPPWAMKVVLDETFVLEEEPL</sequence>
<evidence type="ECO:0000259" key="2">
    <source>
        <dbReference type="Pfam" id="PF09967"/>
    </source>
</evidence>